<evidence type="ECO:0000256" key="13">
    <source>
        <dbReference type="SAM" id="Phobius"/>
    </source>
</evidence>
<comment type="caution">
    <text evidence="15">The sequence shown here is derived from an EMBL/GenBank/DDBJ whole genome shotgun (WGS) entry which is preliminary data.</text>
</comment>
<evidence type="ECO:0000256" key="10">
    <source>
        <dbReference type="ARBA" id="ARBA00023136"/>
    </source>
</evidence>
<evidence type="ECO:0000256" key="3">
    <source>
        <dbReference type="ARBA" id="ARBA00012201"/>
    </source>
</evidence>
<gene>
    <name evidence="15" type="ORF">AB1Y20_013872</name>
</gene>
<evidence type="ECO:0000256" key="8">
    <source>
        <dbReference type="ARBA" id="ARBA00022842"/>
    </source>
</evidence>
<keyword evidence="7" id="KW-0067">ATP-binding</keyword>
<dbReference type="SMART" id="SM00044">
    <property type="entry name" value="CYCc"/>
    <property type="match status" value="1"/>
</dbReference>
<evidence type="ECO:0000256" key="9">
    <source>
        <dbReference type="ARBA" id="ARBA00022989"/>
    </source>
</evidence>
<keyword evidence="10 13" id="KW-0472">Membrane</keyword>
<feature type="transmembrane region" description="Helical" evidence="13">
    <location>
        <begin position="542"/>
        <end position="566"/>
    </location>
</feature>
<dbReference type="Gene3D" id="3.30.70.1230">
    <property type="entry name" value="Nucleotide cyclase"/>
    <property type="match status" value="2"/>
</dbReference>
<dbReference type="GO" id="GO:0005524">
    <property type="term" value="F:ATP binding"/>
    <property type="evidence" value="ECO:0007669"/>
    <property type="project" value="UniProtKB-KW"/>
</dbReference>
<evidence type="ECO:0000256" key="7">
    <source>
        <dbReference type="ARBA" id="ARBA00022840"/>
    </source>
</evidence>
<evidence type="ECO:0000256" key="4">
    <source>
        <dbReference type="ARBA" id="ARBA00022692"/>
    </source>
</evidence>
<keyword evidence="5" id="KW-0479">Metal-binding</keyword>
<accession>A0AB34IH92</accession>
<feature type="compositionally biased region" description="Basic and acidic residues" evidence="12">
    <location>
        <begin position="405"/>
        <end position="423"/>
    </location>
</feature>
<dbReference type="CDD" id="cd07302">
    <property type="entry name" value="CHD"/>
    <property type="match status" value="1"/>
</dbReference>
<evidence type="ECO:0000256" key="6">
    <source>
        <dbReference type="ARBA" id="ARBA00022741"/>
    </source>
</evidence>
<evidence type="ECO:0000256" key="11">
    <source>
        <dbReference type="ARBA" id="ARBA00023239"/>
    </source>
</evidence>
<organism evidence="15 16">
    <name type="scientific">Prymnesium parvum</name>
    <name type="common">Toxic golden alga</name>
    <dbReference type="NCBI Taxonomy" id="97485"/>
    <lineage>
        <taxon>Eukaryota</taxon>
        <taxon>Haptista</taxon>
        <taxon>Haptophyta</taxon>
        <taxon>Prymnesiophyceae</taxon>
        <taxon>Prymnesiales</taxon>
        <taxon>Prymnesiaceae</taxon>
        <taxon>Prymnesium</taxon>
    </lineage>
</organism>
<feature type="transmembrane region" description="Helical" evidence="13">
    <location>
        <begin position="485"/>
        <end position="505"/>
    </location>
</feature>
<keyword evidence="4 13" id="KW-0812">Transmembrane</keyword>
<feature type="region of interest" description="Disordered" evidence="12">
    <location>
        <begin position="387"/>
        <end position="427"/>
    </location>
</feature>
<name>A0AB34IH92_PRYPA</name>
<evidence type="ECO:0000313" key="16">
    <source>
        <dbReference type="Proteomes" id="UP001515480"/>
    </source>
</evidence>
<dbReference type="EC" id="4.6.1.1" evidence="3"/>
<feature type="transmembrane region" description="Helical" evidence="13">
    <location>
        <begin position="511"/>
        <end position="530"/>
    </location>
</feature>
<dbReference type="GO" id="GO:0046872">
    <property type="term" value="F:metal ion binding"/>
    <property type="evidence" value="ECO:0007669"/>
    <property type="project" value="UniProtKB-KW"/>
</dbReference>
<keyword evidence="6" id="KW-0547">Nucleotide-binding</keyword>
<dbReference type="PROSITE" id="PS50125">
    <property type="entry name" value="GUANYLATE_CYCLASE_2"/>
    <property type="match status" value="2"/>
</dbReference>
<sequence>MNCMGIFMGLLAERNRRSNFVGEGTRTLARRPARRRTASSAWAVGAMMYHEQVVFMSTVRNDVQRLLLNTLPEPIVREVAKGQLEVAHRYDDVTVVQADMVGFTPLSAFLSAKEILGILSELFDIFDELVEEHAVHKVKTIGDAYVACCGAFDQSESPAVAAERAVRFALAMQAAGVKEVASARSIDIGCRVGVHTGMVMGGIIGTVRFHFDMWGPAVIGALKMEELGGRGRVHVSNATAALLPANWILELVHVMEPDFARTYAIERSHSIVWAPSDDSTRTLGRVHSEEGAAGEAVAAPRGDGAANGEAGMAEASGASATRTMSAKHIEKKLEAEMAQAMAMLSVSGAEGIPKLEGWKLVSTGYKVSHEAGFVQARHARVAQPPPPLVAATKSSSAWPSWGLSPERRGEERAAPRHSMDEGHLGGSGEASRARYLFVSDPQLVAARDTNTPNAKLAEELRAKLHSPQAKDLRAAKKLLLKQCELLLFFSTVFGLYDVAYFWFSFVIRPGAIMGIALLRFAFLLPTLFLLRGIIRKMHRRRFFVDVTGVALVAIPAFTCVLMVAAAPQYALPCAALADTSCAFGEAAAATIPPPMAPPALPSQLDACVKFVRVDGRPELCYSRDISYSYVRTLGMLYAFFGYTHLHTRLHLLVASQTLGRRAPHLTLLGAALFTEWMRLDGLDGEQRARLQSDFILGLVTSAAWLAAAHALGLAHHAMRSQMVRNHFLLHGLQHELLSIIQQETKQCEQLLANILPPNVIGSLASMALPDARVGSHDDDRAMHHPVRAAELYKQRMAHPLNLKAVVADQYSECSFLFAKIGGLTHLVGDTARPPSQVLMVLQHLFDCFDRLADIYKVQKVRKTAKRILPGGGGAA</sequence>
<dbReference type="AlphaFoldDB" id="A0AB34IH92"/>
<proteinExistence type="predicted"/>
<dbReference type="Pfam" id="PF00211">
    <property type="entry name" value="Guanylate_cyc"/>
    <property type="match status" value="2"/>
</dbReference>
<reference evidence="15 16" key="1">
    <citation type="journal article" date="2024" name="Science">
        <title>Giant polyketide synthase enzymes in the biosynthesis of giant marine polyether toxins.</title>
        <authorList>
            <person name="Fallon T.R."/>
            <person name="Shende V.V."/>
            <person name="Wierzbicki I.H."/>
            <person name="Pendleton A.L."/>
            <person name="Watervoot N.F."/>
            <person name="Auber R.P."/>
            <person name="Gonzalez D.J."/>
            <person name="Wisecaver J.H."/>
            <person name="Moore B.S."/>
        </authorList>
    </citation>
    <scope>NUCLEOTIDE SEQUENCE [LARGE SCALE GENOMIC DNA]</scope>
    <source>
        <strain evidence="15 16">12B1</strain>
    </source>
</reference>
<feature type="domain" description="Guanylate cyclase" evidence="14">
    <location>
        <begin position="94"/>
        <end position="225"/>
    </location>
</feature>
<evidence type="ECO:0000256" key="1">
    <source>
        <dbReference type="ARBA" id="ARBA00001593"/>
    </source>
</evidence>
<dbReference type="GO" id="GO:0004016">
    <property type="term" value="F:adenylate cyclase activity"/>
    <property type="evidence" value="ECO:0007669"/>
    <property type="project" value="UniProtKB-EC"/>
</dbReference>
<dbReference type="PANTHER" id="PTHR45627:SF12">
    <property type="entry name" value="ADENYLATE CYCLASE TYPE 2"/>
    <property type="match status" value="1"/>
</dbReference>
<dbReference type="SUPFAM" id="SSF55073">
    <property type="entry name" value="Nucleotide cyclase"/>
    <property type="match status" value="1"/>
</dbReference>
<evidence type="ECO:0000256" key="5">
    <source>
        <dbReference type="ARBA" id="ARBA00022723"/>
    </source>
</evidence>
<keyword evidence="8" id="KW-0460">Magnesium</keyword>
<comment type="catalytic activity">
    <reaction evidence="1">
        <text>ATP = 3',5'-cyclic AMP + diphosphate</text>
        <dbReference type="Rhea" id="RHEA:15389"/>
        <dbReference type="ChEBI" id="CHEBI:30616"/>
        <dbReference type="ChEBI" id="CHEBI:33019"/>
        <dbReference type="ChEBI" id="CHEBI:58165"/>
        <dbReference type="EC" id="4.6.1.1"/>
    </reaction>
</comment>
<dbReference type="InterPro" id="IPR001054">
    <property type="entry name" value="A/G_cyclase"/>
</dbReference>
<protein>
    <recommendedName>
        <fullName evidence="3">adenylate cyclase</fullName>
        <ecNumber evidence="3">4.6.1.1</ecNumber>
    </recommendedName>
</protein>
<evidence type="ECO:0000256" key="12">
    <source>
        <dbReference type="SAM" id="MobiDB-lite"/>
    </source>
</evidence>
<dbReference type="GO" id="GO:0016020">
    <property type="term" value="C:membrane"/>
    <property type="evidence" value="ECO:0007669"/>
    <property type="project" value="UniProtKB-SubCell"/>
</dbReference>
<evidence type="ECO:0000256" key="2">
    <source>
        <dbReference type="ARBA" id="ARBA00004141"/>
    </source>
</evidence>
<evidence type="ECO:0000259" key="14">
    <source>
        <dbReference type="PROSITE" id="PS50125"/>
    </source>
</evidence>
<dbReference type="InterPro" id="IPR029787">
    <property type="entry name" value="Nucleotide_cyclase"/>
</dbReference>
<feature type="domain" description="Guanylate cyclase" evidence="14">
    <location>
        <begin position="814"/>
        <end position="875"/>
    </location>
</feature>
<dbReference type="GO" id="GO:0035556">
    <property type="term" value="P:intracellular signal transduction"/>
    <property type="evidence" value="ECO:0007669"/>
    <property type="project" value="InterPro"/>
</dbReference>
<keyword evidence="11" id="KW-0456">Lyase</keyword>
<keyword evidence="9 13" id="KW-1133">Transmembrane helix</keyword>
<dbReference type="PANTHER" id="PTHR45627">
    <property type="entry name" value="ADENYLATE CYCLASE TYPE 1"/>
    <property type="match status" value="1"/>
</dbReference>
<keyword evidence="16" id="KW-1185">Reference proteome</keyword>
<dbReference type="GO" id="GO:0009190">
    <property type="term" value="P:cyclic nucleotide biosynthetic process"/>
    <property type="evidence" value="ECO:0007669"/>
    <property type="project" value="InterPro"/>
</dbReference>
<evidence type="ECO:0000313" key="15">
    <source>
        <dbReference type="EMBL" id="KAL1498552.1"/>
    </source>
</evidence>
<comment type="subcellular location">
    <subcellularLocation>
        <location evidence="2">Membrane</location>
        <topology evidence="2">Multi-pass membrane protein</topology>
    </subcellularLocation>
</comment>
<dbReference type="Proteomes" id="UP001515480">
    <property type="component" value="Unassembled WGS sequence"/>
</dbReference>
<dbReference type="EMBL" id="JBGBPQ010000027">
    <property type="protein sequence ID" value="KAL1498552.1"/>
    <property type="molecule type" value="Genomic_DNA"/>
</dbReference>